<dbReference type="Pfam" id="PF04285">
    <property type="entry name" value="DUF444"/>
    <property type="match status" value="1"/>
</dbReference>
<comment type="similarity">
    <text evidence="1">Belongs to the UPF0229 family.</text>
</comment>
<dbReference type="HAMAP" id="MF_01232">
    <property type="entry name" value="UPF0229"/>
    <property type="match status" value="1"/>
</dbReference>
<protein>
    <recommendedName>
        <fullName evidence="1">UPF0229 protein AAY24_00595</fullName>
    </recommendedName>
</protein>
<evidence type="ECO:0000256" key="1">
    <source>
        <dbReference type="HAMAP-Rule" id="MF_01232"/>
    </source>
</evidence>
<evidence type="ECO:0000256" key="3">
    <source>
        <dbReference type="SAM" id="MobiDB-lite"/>
    </source>
</evidence>
<feature type="coiled-coil region" evidence="2">
    <location>
        <begin position="193"/>
        <end position="220"/>
    </location>
</feature>
<dbReference type="RefSeq" id="WP_046858029.1">
    <property type="nucleotide sequence ID" value="NZ_CP011412.1"/>
</dbReference>
<dbReference type="AlphaFoldDB" id="A0A0F7JRP7"/>
<dbReference type="PATRIC" id="fig|1543721.4.peg.125"/>
<dbReference type="PANTHER" id="PTHR30510:SF2">
    <property type="entry name" value="UPF0229 PROTEIN YEAH"/>
    <property type="match status" value="1"/>
</dbReference>
<keyword evidence="5" id="KW-1185">Reference proteome</keyword>
<dbReference type="NCBIfam" id="NF003708">
    <property type="entry name" value="PRK05325.1-3"/>
    <property type="match status" value="1"/>
</dbReference>
<dbReference type="EMBL" id="CP011412">
    <property type="protein sequence ID" value="AKH19091.1"/>
    <property type="molecule type" value="Genomic_DNA"/>
</dbReference>
<dbReference type="InterPro" id="IPR006698">
    <property type="entry name" value="UPF0229"/>
</dbReference>
<feature type="region of interest" description="Disordered" evidence="3">
    <location>
        <begin position="31"/>
        <end position="113"/>
    </location>
</feature>
<dbReference type="NCBIfam" id="NF003707">
    <property type="entry name" value="PRK05325.1-2"/>
    <property type="match status" value="1"/>
</dbReference>
<accession>A0A0F7JRP7</accession>
<evidence type="ECO:0000313" key="5">
    <source>
        <dbReference type="Proteomes" id="UP000034410"/>
    </source>
</evidence>
<keyword evidence="2" id="KW-0175">Coiled coil</keyword>
<gene>
    <name evidence="4" type="ORF">AAY24_00595</name>
</gene>
<dbReference type="OrthoDB" id="9788289at2"/>
<dbReference type="PANTHER" id="PTHR30510">
    <property type="entry name" value="UPF0229 PROTEIN YEAH"/>
    <property type="match status" value="1"/>
</dbReference>
<evidence type="ECO:0000256" key="2">
    <source>
        <dbReference type="SAM" id="Coils"/>
    </source>
</evidence>
<reference evidence="4 5" key="1">
    <citation type="journal article" date="2015" name="Genome Announc.">
        <title>Complete Genome Sequence of Sedimenticola thiotaurini Strain SIP-G1, a Polyphosphate- and Polyhydroxyalkanoate-Accumulating Sulfur-Oxidizing Gammaproteobacterium Isolated from Salt Marsh Sediments.</title>
        <authorList>
            <person name="Flood B.E."/>
            <person name="Jones D.S."/>
            <person name="Bailey J.V."/>
        </authorList>
    </citation>
    <scope>NUCLEOTIDE SEQUENCE [LARGE SCALE GENOMIC DNA]</scope>
    <source>
        <strain evidence="4 5">SIP-G1</strain>
    </source>
</reference>
<name>A0A0F7JRP7_9GAMM</name>
<evidence type="ECO:0000313" key="4">
    <source>
        <dbReference type="EMBL" id="AKH19091.1"/>
    </source>
</evidence>
<dbReference type="Proteomes" id="UP000034410">
    <property type="component" value="Chromosome"/>
</dbReference>
<organism evidence="4 5">
    <name type="scientific">Sedimenticola thiotaurini</name>
    <dbReference type="NCBI Taxonomy" id="1543721"/>
    <lineage>
        <taxon>Bacteria</taxon>
        <taxon>Pseudomonadati</taxon>
        <taxon>Pseudomonadota</taxon>
        <taxon>Gammaproteobacteria</taxon>
        <taxon>Chromatiales</taxon>
        <taxon>Sedimenticolaceae</taxon>
        <taxon>Sedimenticola</taxon>
    </lineage>
</organism>
<sequence>MAMIIDRRLDGRNKSAVNRQRLMRRYKQQIRKSVSDAISKRSITDTQSGEKINIPARDVTEPIIHHGQGGSHEQVHPGNKQFSQGDQIKRPDQSGQGGGGSQASNSGEGEDDFGFDISKEEYLDLLFEELALPNLVKTKVVAQSAKAMVRAGFSNTGVASNLNLLRTMRRAKGRKLAIASPYSKRCRELEQLLEQELEKKPHNEEKIKELREELALLRSRINAIPFIDTYDLKFNQFIPQPKPITQAVMFCIMDVSGSMSQATKDIAKRFFILLYLFLSRSYEKTEVVFIRHHTSAKEVDEEEFFYSRETGGTIVSSALKLMRDIIRERYPTEDWNIYAAQASDGDNWEDDSATCRNLMIDSIMPYLQYYAYVEIHNQEHQGLWREYEKVAAMFDTFSMKQIRDTGEIYPVFHELFKRQEA</sequence>
<dbReference type="KEGG" id="seds:AAY24_00595"/>
<proteinExistence type="inferred from homology"/>